<proteinExistence type="predicted"/>
<reference evidence="5 6" key="1">
    <citation type="submission" date="2011-08" db="EMBL/GenBank/DDBJ databases">
        <title>The Genome Sequence of Clostridium hathewayi WAL-18680.</title>
        <authorList>
            <consortium name="The Broad Institute Genome Sequencing Platform"/>
            <person name="Earl A."/>
            <person name="Ward D."/>
            <person name="Feldgarden M."/>
            <person name="Gevers D."/>
            <person name="Finegold S.M."/>
            <person name="Summanen P.H."/>
            <person name="Molitoris D.R."/>
            <person name="Song M."/>
            <person name="Daigneault M."/>
            <person name="Allen-Vercoe E."/>
            <person name="Young S.K."/>
            <person name="Zeng Q."/>
            <person name="Gargeya S."/>
            <person name="Fitzgerald M."/>
            <person name="Haas B."/>
            <person name="Abouelleil A."/>
            <person name="Alvarado L."/>
            <person name="Arachchi H.M."/>
            <person name="Berlin A."/>
            <person name="Brown A."/>
            <person name="Chapman S.B."/>
            <person name="Chen Z."/>
            <person name="Dunbar C."/>
            <person name="Freedman E."/>
            <person name="Gearin G."/>
            <person name="Gellesch M."/>
            <person name="Goldberg J."/>
            <person name="Griggs A."/>
            <person name="Gujja S."/>
            <person name="Heiman D."/>
            <person name="Howarth C."/>
            <person name="Larson L."/>
            <person name="Lui A."/>
            <person name="MacDonald P.J.P."/>
            <person name="Montmayeur A."/>
            <person name="Murphy C."/>
            <person name="Neiman D."/>
            <person name="Pearson M."/>
            <person name="Priest M."/>
            <person name="Roberts A."/>
            <person name="Saif S."/>
            <person name="Shea T."/>
            <person name="Shenoy N."/>
            <person name="Sisk P."/>
            <person name="Stolte C."/>
            <person name="Sykes S."/>
            <person name="Wortman J."/>
            <person name="Nusbaum C."/>
            <person name="Birren B."/>
        </authorList>
    </citation>
    <scope>NUCLEOTIDE SEQUENCE [LARGE SCALE GENOMIC DNA]</scope>
    <source>
        <strain evidence="5 6">WAL-18680</strain>
    </source>
</reference>
<sequence>MSINRYEIKPQDFQKLNSKLLYISMSKYEGDWNSIPHTHHFAELFYVVSGKGKFWLENKTYPISPNDLIIVPPNTEHTELSYNANPLEYIVLGIEGITFLDSETSSSRDIYNYPERTELSNLLNLILKEVQDKQPGYHLVCQNLLDVLLIQIIRRQKLVPAPISFTKMTKECGQIKQYLDSNYADNINLDSLAAMAHMNKYYLVHAFTKYTGLSPISYLNAKRLESSRNLLTSTDFSIAQIASSVGFSSQSYFSQAFRKEMNMTPNEYRKRKSTESESETPS</sequence>
<evidence type="ECO:0000313" key="5">
    <source>
        <dbReference type="EMBL" id="EHI57885.1"/>
    </source>
</evidence>
<comment type="caution">
    <text evidence="5">The sequence shown here is derived from an EMBL/GenBank/DDBJ whole genome shotgun (WGS) entry which is preliminary data.</text>
</comment>
<keyword evidence="2" id="KW-0238">DNA-binding</keyword>
<dbReference type="AlphaFoldDB" id="G5IKU9"/>
<dbReference type="PROSITE" id="PS00041">
    <property type="entry name" value="HTH_ARAC_FAMILY_1"/>
    <property type="match status" value="1"/>
</dbReference>
<dbReference type="InterPro" id="IPR020449">
    <property type="entry name" value="Tscrpt_reg_AraC-type_HTH"/>
</dbReference>
<keyword evidence="6" id="KW-1185">Reference proteome</keyword>
<dbReference type="Gene3D" id="1.10.10.60">
    <property type="entry name" value="Homeodomain-like"/>
    <property type="match status" value="2"/>
</dbReference>
<gene>
    <name evidence="5" type="ORF">HMPREF9473_04127</name>
</gene>
<organism evidence="5 6">
    <name type="scientific">Hungatella hathewayi WAL-18680</name>
    <dbReference type="NCBI Taxonomy" id="742737"/>
    <lineage>
        <taxon>Bacteria</taxon>
        <taxon>Bacillati</taxon>
        <taxon>Bacillota</taxon>
        <taxon>Clostridia</taxon>
        <taxon>Lachnospirales</taxon>
        <taxon>Lachnospiraceae</taxon>
        <taxon>Hungatella</taxon>
    </lineage>
</organism>
<dbReference type="Pfam" id="PF12833">
    <property type="entry name" value="HTH_18"/>
    <property type="match status" value="1"/>
</dbReference>
<dbReference type="HOGENOM" id="CLU_000445_88_6_9"/>
<dbReference type="EMBL" id="ADLN01000115">
    <property type="protein sequence ID" value="EHI57885.1"/>
    <property type="molecule type" value="Genomic_DNA"/>
</dbReference>
<evidence type="ECO:0000256" key="2">
    <source>
        <dbReference type="ARBA" id="ARBA00023125"/>
    </source>
</evidence>
<evidence type="ECO:0000256" key="3">
    <source>
        <dbReference type="ARBA" id="ARBA00023163"/>
    </source>
</evidence>
<dbReference type="Pfam" id="PF02311">
    <property type="entry name" value="AraC_binding"/>
    <property type="match status" value="1"/>
</dbReference>
<dbReference type="SUPFAM" id="SSF51215">
    <property type="entry name" value="Regulatory protein AraC"/>
    <property type="match status" value="1"/>
</dbReference>
<evidence type="ECO:0000313" key="6">
    <source>
        <dbReference type="Proteomes" id="UP000005384"/>
    </source>
</evidence>
<dbReference type="Gene3D" id="2.60.120.10">
    <property type="entry name" value="Jelly Rolls"/>
    <property type="match status" value="1"/>
</dbReference>
<dbReference type="SUPFAM" id="SSF46689">
    <property type="entry name" value="Homeodomain-like"/>
    <property type="match status" value="2"/>
</dbReference>
<dbReference type="PROSITE" id="PS01124">
    <property type="entry name" value="HTH_ARAC_FAMILY_2"/>
    <property type="match status" value="1"/>
</dbReference>
<dbReference type="PATRIC" id="fig|742737.3.peg.4113"/>
<dbReference type="InterPro" id="IPR018062">
    <property type="entry name" value="HTH_AraC-typ_CS"/>
</dbReference>
<dbReference type="InterPro" id="IPR009057">
    <property type="entry name" value="Homeodomain-like_sf"/>
</dbReference>
<dbReference type="Proteomes" id="UP000005384">
    <property type="component" value="Unassembled WGS sequence"/>
</dbReference>
<dbReference type="InterPro" id="IPR018060">
    <property type="entry name" value="HTH_AraC"/>
</dbReference>
<dbReference type="PANTHER" id="PTHR43280">
    <property type="entry name" value="ARAC-FAMILY TRANSCRIPTIONAL REGULATOR"/>
    <property type="match status" value="1"/>
</dbReference>
<keyword evidence="1" id="KW-0805">Transcription regulation</keyword>
<dbReference type="PANTHER" id="PTHR43280:SF2">
    <property type="entry name" value="HTH-TYPE TRANSCRIPTIONAL REGULATOR EXSA"/>
    <property type="match status" value="1"/>
</dbReference>
<evidence type="ECO:0000256" key="1">
    <source>
        <dbReference type="ARBA" id="ARBA00023015"/>
    </source>
</evidence>
<dbReference type="GO" id="GO:0003700">
    <property type="term" value="F:DNA-binding transcription factor activity"/>
    <property type="evidence" value="ECO:0007669"/>
    <property type="project" value="InterPro"/>
</dbReference>
<dbReference type="InterPro" id="IPR014710">
    <property type="entry name" value="RmlC-like_jellyroll"/>
</dbReference>
<dbReference type="RefSeq" id="WP_006782118.1">
    <property type="nucleotide sequence ID" value="NZ_CP040506.1"/>
</dbReference>
<dbReference type="InterPro" id="IPR037923">
    <property type="entry name" value="HTH-like"/>
</dbReference>
<accession>G5IKU9</accession>
<dbReference type="GO" id="GO:0043565">
    <property type="term" value="F:sequence-specific DNA binding"/>
    <property type="evidence" value="ECO:0007669"/>
    <property type="project" value="InterPro"/>
</dbReference>
<name>G5IKU9_9FIRM</name>
<dbReference type="SMART" id="SM00342">
    <property type="entry name" value="HTH_ARAC"/>
    <property type="match status" value="1"/>
</dbReference>
<keyword evidence="3" id="KW-0804">Transcription</keyword>
<feature type="domain" description="HTH araC/xylS-type" evidence="4">
    <location>
        <begin position="173"/>
        <end position="271"/>
    </location>
</feature>
<evidence type="ECO:0000259" key="4">
    <source>
        <dbReference type="PROSITE" id="PS01124"/>
    </source>
</evidence>
<dbReference type="PRINTS" id="PR00032">
    <property type="entry name" value="HTHARAC"/>
</dbReference>
<dbReference type="OrthoDB" id="183331at2"/>
<protein>
    <recommendedName>
        <fullName evidence="4">HTH araC/xylS-type domain-containing protein</fullName>
    </recommendedName>
</protein>
<dbReference type="InterPro" id="IPR003313">
    <property type="entry name" value="AraC-bd"/>
</dbReference>